<dbReference type="InterPro" id="IPR029026">
    <property type="entry name" value="tRNA_m1G_MTases_N"/>
</dbReference>
<dbReference type="Gene3D" id="3.40.1280.10">
    <property type="match status" value="1"/>
</dbReference>
<dbReference type="CDD" id="cd18093">
    <property type="entry name" value="SpoU-like_TrmJ"/>
    <property type="match status" value="1"/>
</dbReference>
<dbReference type="STRING" id="1208918.CDEE_0387"/>
<dbReference type="InterPro" id="IPR004384">
    <property type="entry name" value="RNA_MeTrfase_TrmJ/LasT"/>
</dbReference>
<dbReference type="InterPro" id="IPR029028">
    <property type="entry name" value="Alpha/beta_knot_MTases"/>
</dbReference>
<name>M1LP43_9PROT</name>
<dbReference type="EC" id="2.1.1.200" evidence="5"/>
<evidence type="ECO:0000259" key="6">
    <source>
        <dbReference type="Pfam" id="PF00588"/>
    </source>
</evidence>
<dbReference type="PATRIC" id="fig|1208918.3.peg.147"/>
<dbReference type="HOGENOM" id="CLU_056931_0_0_4"/>
<feature type="domain" description="tRNA/rRNA methyltransferase SpoU type" evidence="6">
    <location>
        <begin position="5"/>
        <end position="159"/>
    </location>
</feature>
<dbReference type="Proteomes" id="UP000011686">
    <property type="component" value="Chromosome"/>
</dbReference>
<dbReference type="PANTHER" id="PTHR42786">
    <property type="entry name" value="TRNA/RRNA METHYLTRANSFERASE"/>
    <property type="match status" value="1"/>
</dbReference>
<dbReference type="KEGG" id="kct:CDEE_0387"/>
<dbReference type="PIRSF" id="PIRSF004808">
    <property type="entry name" value="LasT"/>
    <property type="match status" value="1"/>
</dbReference>
<dbReference type="RefSeq" id="WP_015238995.1">
    <property type="nucleotide sequence ID" value="NC_020283.1"/>
</dbReference>
<comment type="subunit">
    <text evidence="5">Homodimer.</text>
</comment>
<gene>
    <name evidence="5" type="primary">trmJ</name>
    <name evidence="7" type="ORF">CDEE_0387</name>
</gene>
<dbReference type="AlphaFoldDB" id="M1LP43"/>
<dbReference type="PANTHER" id="PTHR42786:SF1">
    <property type="entry name" value="TRNA (CYTIDINE_URIDINE-2'-O-)-METHYLTRANSFERASE TRMJ"/>
    <property type="match status" value="1"/>
</dbReference>
<dbReference type="GO" id="GO:0005829">
    <property type="term" value="C:cytosol"/>
    <property type="evidence" value="ECO:0007669"/>
    <property type="project" value="TreeGrafter"/>
</dbReference>
<dbReference type="EMBL" id="CP003804">
    <property type="protein sequence ID" value="AGF47452.1"/>
    <property type="molecule type" value="Genomic_DNA"/>
</dbReference>
<organism evidence="7 8">
    <name type="scientific">Candidatus Kinetoplastidibacterium crithidiae TCC036E</name>
    <dbReference type="NCBI Taxonomy" id="1208918"/>
    <lineage>
        <taxon>Bacteria</taxon>
        <taxon>Pseudomonadati</taxon>
        <taxon>Pseudomonadota</taxon>
        <taxon>Betaproteobacteria</taxon>
        <taxon>Candidatus Kinetoplastidibacterium</taxon>
    </lineage>
</organism>
<evidence type="ECO:0000313" key="7">
    <source>
        <dbReference type="EMBL" id="AGF47452.1"/>
    </source>
</evidence>
<keyword evidence="5" id="KW-0819">tRNA processing</keyword>
<dbReference type="Gene3D" id="1.10.8.590">
    <property type="match status" value="1"/>
</dbReference>
<evidence type="ECO:0000256" key="1">
    <source>
        <dbReference type="ARBA" id="ARBA00007228"/>
    </source>
</evidence>
<evidence type="ECO:0000256" key="5">
    <source>
        <dbReference type="RuleBase" id="RU362024"/>
    </source>
</evidence>
<dbReference type="GO" id="GO:0002128">
    <property type="term" value="P:tRNA nucleoside ribose methylation"/>
    <property type="evidence" value="ECO:0007669"/>
    <property type="project" value="TreeGrafter"/>
</dbReference>
<keyword evidence="8" id="KW-1185">Reference proteome</keyword>
<keyword evidence="4 5" id="KW-0949">S-adenosyl-L-methionine</keyword>
<evidence type="ECO:0000256" key="3">
    <source>
        <dbReference type="ARBA" id="ARBA00022679"/>
    </source>
</evidence>
<keyword evidence="5" id="KW-0963">Cytoplasm</keyword>
<comment type="similarity">
    <text evidence="1">Belongs to the class IV-like SAM-binding methyltransferase superfamily. RNA methyltransferase TrmH family.</text>
</comment>
<keyword evidence="2 5" id="KW-0489">Methyltransferase</keyword>
<dbReference type="InterPro" id="IPR001537">
    <property type="entry name" value="SpoU_MeTrfase"/>
</dbReference>
<dbReference type="NCBIfam" id="TIGR00050">
    <property type="entry name" value="rRNA_methyl_1"/>
    <property type="match status" value="1"/>
</dbReference>
<comment type="catalytic activity">
    <reaction evidence="5">
        <text>uridine(32) in tRNA + S-adenosyl-L-methionine = 2'-O-methyluridine(32) in tRNA + S-adenosyl-L-homocysteine + H(+)</text>
        <dbReference type="Rhea" id="RHEA:42936"/>
        <dbReference type="Rhea" id="RHEA-COMP:10107"/>
        <dbReference type="Rhea" id="RHEA-COMP:10290"/>
        <dbReference type="ChEBI" id="CHEBI:15378"/>
        <dbReference type="ChEBI" id="CHEBI:57856"/>
        <dbReference type="ChEBI" id="CHEBI:59789"/>
        <dbReference type="ChEBI" id="CHEBI:65315"/>
        <dbReference type="ChEBI" id="CHEBI:74478"/>
        <dbReference type="EC" id="2.1.1.200"/>
    </reaction>
</comment>
<comment type="function">
    <text evidence="5">Catalyzes the formation of 2'O-methylated cytidine (Cm32) or 2'O-methylated uridine (Um32) at position 32 in tRNA.</text>
</comment>
<comment type="catalytic activity">
    <reaction evidence="5">
        <text>cytidine(32) in tRNA + S-adenosyl-L-methionine = 2'-O-methylcytidine(32) in tRNA + S-adenosyl-L-homocysteine + H(+)</text>
        <dbReference type="Rhea" id="RHEA:42932"/>
        <dbReference type="Rhea" id="RHEA-COMP:10288"/>
        <dbReference type="Rhea" id="RHEA-COMP:10289"/>
        <dbReference type="ChEBI" id="CHEBI:15378"/>
        <dbReference type="ChEBI" id="CHEBI:57856"/>
        <dbReference type="ChEBI" id="CHEBI:59789"/>
        <dbReference type="ChEBI" id="CHEBI:74495"/>
        <dbReference type="ChEBI" id="CHEBI:82748"/>
        <dbReference type="EC" id="2.1.1.200"/>
    </reaction>
</comment>
<sequence length="250" mass="28405">MFSKINFILVNPSHPGNIGSSARALKNMNFQKLIIVNHNNYEITENNEAIKFASNAQDVLKNITICKNLKEALSNTSFSVALTARSNRKIDLCSYQIRDAIKVAISHMINSNKEISFVFGSENHGLTNQQISLCNCIANIPSNPEYQSLNISHALQIVAWELYYAIMEQNINITKQNSHKKNKNNDMASISEIITLLEKLEKILIKINFLNPLKPKHLMLKLTQLALRSNLKKNEINILHGIFESIINRY</sequence>
<dbReference type="eggNOG" id="COG0565">
    <property type="taxonomic scope" value="Bacteria"/>
</dbReference>
<evidence type="ECO:0000256" key="4">
    <source>
        <dbReference type="ARBA" id="ARBA00022691"/>
    </source>
</evidence>
<accession>M1LP43</accession>
<comment type="subcellular location">
    <subcellularLocation>
        <location evidence="5">Cytoplasm</location>
    </subcellularLocation>
</comment>
<dbReference type="SUPFAM" id="SSF75217">
    <property type="entry name" value="alpha/beta knot"/>
    <property type="match status" value="1"/>
</dbReference>
<proteinExistence type="inferred from homology"/>
<dbReference type="GO" id="GO:0003723">
    <property type="term" value="F:RNA binding"/>
    <property type="evidence" value="ECO:0007669"/>
    <property type="project" value="InterPro"/>
</dbReference>
<dbReference type="GO" id="GO:0106339">
    <property type="term" value="F:tRNA (cytidine(32)-2'-O)-methyltransferase activity"/>
    <property type="evidence" value="ECO:0007669"/>
    <property type="project" value="RHEA"/>
</dbReference>
<evidence type="ECO:0000313" key="8">
    <source>
        <dbReference type="Proteomes" id="UP000011686"/>
    </source>
</evidence>
<evidence type="ECO:0000256" key="2">
    <source>
        <dbReference type="ARBA" id="ARBA00022603"/>
    </source>
</evidence>
<keyword evidence="3 7" id="KW-0808">Transferase</keyword>
<reference evidence="7 8" key="1">
    <citation type="journal article" date="2013" name="Genome Biol. Evol.">
        <title>Genome evolution and phylogenomic analysis of candidatus kinetoplastibacterium, the betaproteobacterial endosymbionts of strigomonas and angomonas.</title>
        <authorList>
            <person name="Alves J.M."/>
            <person name="Serrano M.G."/>
            <person name="Maia da Silva F."/>
            <person name="Voegtly L.J."/>
            <person name="Matveyev A.V."/>
            <person name="Teixeira M.M."/>
            <person name="Camargo E.P."/>
            <person name="Buck G.A."/>
        </authorList>
    </citation>
    <scope>NUCLEOTIDE SEQUENCE [LARGE SCALE GENOMIC DNA]</scope>
    <source>
        <strain evidence="7 8">TCC036E</strain>
    </source>
</reference>
<protein>
    <recommendedName>
        <fullName evidence="5">tRNA (cytidine/uridine-2'-O-)-methyltransferase TrmJ</fullName>
        <ecNumber evidence="5">2.1.1.200</ecNumber>
    </recommendedName>
    <alternativeName>
        <fullName evidence="5">tRNA (cytidine(32)/uridine(32)-2'-O)-methyltransferase</fullName>
    </alternativeName>
    <alternativeName>
        <fullName evidence="5">tRNA Cm32/Um32 methyltransferase</fullName>
    </alternativeName>
</protein>
<dbReference type="Pfam" id="PF00588">
    <property type="entry name" value="SpoU_methylase"/>
    <property type="match status" value="1"/>
</dbReference>
<dbReference type="GO" id="GO:0160206">
    <property type="term" value="F:tRNA (cytidine(32)/uridine(32)-2'-O)-methyltransferase activity"/>
    <property type="evidence" value="ECO:0007669"/>
    <property type="project" value="UniProtKB-EC"/>
</dbReference>